<organism evidence="1 2">
    <name type="scientific">Candidatus Woesebacteria bacterium GW2011_GWD1_38_10</name>
    <dbReference type="NCBI Taxonomy" id="1618592"/>
    <lineage>
        <taxon>Bacteria</taxon>
        <taxon>Candidatus Woeseibacteriota</taxon>
    </lineage>
</organism>
<gene>
    <name evidence="1" type="ORF">US67_C0057G0004</name>
</gene>
<evidence type="ECO:0000313" key="1">
    <source>
        <dbReference type="EMBL" id="KKQ47188.1"/>
    </source>
</evidence>
<dbReference type="EMBL" id="LBTW01000057">
    <property type="protein sequence ID" value="KKQ47188.1"/>
    <property type="molecule type" value="Genomic_DNA"/>
</dbReference>
<evidence type="ECO:0000313" key="2">
    <source>
        <dbReference type="Proteomes" id="UP000034366"/>
    </source>
</evidence>
<dbReference type="AlphaFoldDB" id="A0A0G0HVM6"/>
<name>A0A0G0HVM6_9BACT</name>
<proteinExistence type="predicted"/>
<reference evidence="1 2" key="1">
    <citation type="journal article" date="2015" name="Nature">
        <title>rRNA introns, odd ribosomes, and small enigmatic genomes across a large radiation of phyla.</title>
        <authorList>
            <person name="Brown C.T."/>
            <person name="Hug L.A."/>
            <person name="Thomas B.C."/>
            <person name="Sharon I."/>
            <person name="Castelle C.J."/>
            <person name="Singh A."/>
            <person name="Wilkins M.J."/>
            <person name="Williams K.H."/>
            <person name="Banfield J.F."/>
        </authorList>
    </citation>
    <scope>NUCLEOTIDE SEQUENCE [LARGE SCALE GENOMIC DNA]</scope>
</reference>
<sequence>TVPEGMRFRQDIANDRFINFYIESGPDNEPTYQFYSLYQADNEMTEQGLEQAKKDTDPDTIKEATVGDYVGFEGLVVGPKTRYQVLVIKDGKPLSFSTWPPTEENKAITEQILSTVSFE</sequence>
<comment type="caution">
    <text evidence="1">The sequence shown here is derived from an EMBL/GenBank/DDBJ whole genome shotgun (WGS) entry which is preliminary data.</text>
</comment>
<feature type="non-terminal residue" evidence="1">
    <location>
        <position position="1"/>
    </location>
</feature>
<accession>A0A0G0HVM6</accession>
<protein>
    <recommendedName>
        <fullName evidence="3">DUF4367 domain-containing protein</fullName>
    </recommendedName>
</protein>
<dbReference type="Proteomes" id="UP000034366">
    <property type="component" value="Unassembled WGS sequence"/>
</dbReference>
<evidence type="ECO:0008006" key="3">
    <source>
        <dbReference type="Google" id="ProtNLM"/>
    </source>
</evidence>